<evidence type="ECO:0000256" key="1">
    <source>
        <dbReference type="ARBA" id="ARBA00004651"/>
    </source>
</evidence>
<feature type="transmembrane region" description="Helical" evidence="7">
    <location>
        <begin position="287"/>
        <end position="304"/>
    </location>
</feature>
<evidence type="ECO:0000259" key="8">
    <source>
        <dbReference type="PROSITE" id="PS50850"/>
    </source>
</evidence>
<proteinExistence type="predicted"/>
<dbReference type="PROSITE" id="PS50850">
    <property type="entry name" value="MFS"/>
    <property type="match status" value="1"/>
</dbReference>
<dbReference type="InterPro" id="IPR011701">
    <property type="entry name" value="MFS"/>
</dbReference>
<organism evidence="9 10">
    <name type="scientific">Lacibacter sediminis</name>
    <dbReference type="NCBI Taxonomy" id="2760713"/>
    <lineage>
        <taxon>Bacteria</taxon>
        <taxon>Pseudomonadati</taxon>
        <taxon>Bacteroidota</taxon>
        <taxon>Chitinophagia</taxon>
        <taxon>Chitinophagales</taxon>
        <taxon>Chitinophagaceae</taxon>
        <taxon>Lacibacter</taxon>
    </lineage>
</organism>
<keyword evidence="3" id="KW-1003">Cell membrane</keyword>
<feature type="transmembrane region" description="Helical" evidence="7">
    <location>
        <begin position="137"/>
        <end position="156"/>
    </location>
</feature>
<name>A0A7G5XG09_9BACT</name>
<feature type="transmembrane region" description="Helical" evidence="7">
    <location>
        <begin position="355"/>
        <end position="373"/>
    </location>
</feature>
<dbReference type="SUPFAM" id="SSF103473">
    <property type="entry name" value="MFS general substrate transporter"/>
    <property type="match status" value="1"/>
</dbReference>
<keyword evidence="5 7" id="KW-1133">Transmembrane helix</keyword>
<feature type="transmembrane region" description="Helical" evidence="7">
    <location>
        <begin position="379"/>
        <end position="397"/>
    </location>
</feature>
<feature type="transmembrane region" description="Helical" evidence="7">
    <location>
        <begin position="104"/>
        <end position="125"/>
    </location>
</feature>
<feature type="transmembrane region" description="Helical" evidence="7">
    <location>
        <begin position="49"/>
        <end position="68"/>
    </location>
</feature>
<sequence length="414" mass="45163">MMKQGLHENRNQFILLVLVNAFVGAMVGLERTVMPDYAAARFQMDSTVALVSFIAAFGTTKAIFNLLTGYLHQHYNRKQILLLGWIAAIPVPFLLLYAQDWWMVIVANIFLGINQGLAWSSTVVMKVDLVGSKNRGLAMGINEFAGYVAVGLAGYLATSLAHTYGAGFYPFVPGIFFVVIGFLLSWLLVKDTTAFVTHEQQATEQRTFKSLWKEVSFRHFNMGSVNINGFINNLNDGVLWGLLPIWLLSNGYSILETGSIAAIYPAVWGISQLFAGKSGDHFCKKQLLTVGMLLQAAGIILLVIGTAKVFVITAMVLMGLGTGLVYPNFLTVIAENLSPAQRSKGLSIFRFWRDLGYVAGALGAGLIAELFSIPVAFTVVAALTAAAGIMANIRMCCTFKLLWRSHTCTEAAAY</sequence>
<evidence type="ECO:0000313" key="9">
    <source>
        <dbReference type="EMBL" id="QNA44412.1"/>
    </source>
</evidence>
<keyword evidence="4 7" id="KW-0812">Transmembrane</keyword>
<feature type="transmembrane region" description="Helical" evidence="7">
    <location>
        <begin position="12"/>
        <end position="29"/>
    </location>
</feature>
<dbReference type="PANTHER" id="PTHR23517:SF3">
    <property type="entry name" value="INTEGRAL MEMBRANE TRANSPORT PROTEIN"/>
    <property type="match status" value="1"/>
</dbReference>
<dbReference type="Pfam" id="PF07690">
    <property type="entry name" value="MFS_1"/>
    <property type="match status" value="2"/>
</dbReference>
<feature type="transmembrane region" description="Helical" evidence="7">
    <location>
        <begin position="80"/>
        <end position="98"/>
    </location>
</feature>
<dbReference type="InterPro" id="IPR036259">
    <property type="entry name" value="MFS_trans_sf"/>
</dbReference>
<evidence type="ECO:0000313" key="10">
    <source>
        <dbReference type="Proteomes" id="UP000515344"/>
    </source>
</evidence>
<dbReference type="GO" id="GO:0022857">
    <property type="term" value="F:transmembrane transporter activity"/>
    <property type="evidence" value="ECO:0007669"/>
    <property type="project" value="InterPro"/>
</dbReference>
<evidence type="ECO:0000256" key="5">
    <source>
        <dbReference type="ARBA" id="ARBA00022989"/>
    </source>
</evidence>
<keyword evidence="2" id="KW-0813">Transport</keyword>
<dbReference type="InterPro" id="IPR050171">
    <property type="entry name" value="MFS_Transporters"/>
</dbReference>
<dbReference type="Gene3D" id="1.20.1250.20">
    <property type="entry name" value="MFS general substrate transporter like domains"/>
    <property type="match status" value="1"/>
</dbReference>
<keyword evidence="10" id="KW-1185">Reference proteome</keyword>
<reference evidence="10" key="1">
    <citation type="submission" date="2020-08" db="EMBL/GenBank/DDBJ databases">
        <title>Lacibacter sp. S13-6-6 genome sequencing.</title>
        <authorList>
            <person name="Jin L."/>
        </authorList>
    </citation>
    <scope>NUCLEOTIDE SEQUENCE [LARGE SCALE GENOMIC DNA]</scope>
    <source>
        <strain evidence="10">S13-6-6</strain>
    </source>
</reference>
<comment type="subcellular location">
    <subcellularLocation>
        <location evidence="1">Cell membrane</location>
        <topology evidence="1">Multi-pass membrane protein</topology>
    </subcellularLocation>
</comment>
<feature type="transmembrane region" description="Helical" evidence="7">
    <location>
        <begin position="310"/>
        <end position="334"/>
    </location>
</feature>
<dbReference type="PANTHER" id="PTHR23517">
    <property type="entry name" value="RESISTANCE PROTEIN MDTM, PUTATIVE-RELATED-RELATED"/>
    <property type="match status" value="1"/>
</dbReference>
<feature type="transmembrane region" description="Helical" evidence="7">
    <location>
        <begin position="168"/>
        <end position="189"/>
    </location>
</feature>
<evidence type="ECO:0000256" key="2">
    <source>
        <dbReference type="ARBA" id="ARBA00022448"/>
    </source>
</evidence>
<dbReference type="EMBL" id="CP060007">
    <property type="protein sequence ID" value="QNA44412.1"/>
    <property type="molecule type" value="Genomic_DNA"/>
</dbReference>
<gene>
    <name evidence="9" type="ORF">H4075_20505</name>
</gene>
<feature type="domain" description="Major facilitator superfamily (MFS) profile" evidence="8">
    <location>
        <begin position="12"/>
        <end position="399"/>
    </location>
</feature>
<dbReference type="KEGG" id="lacs:H4075_20505"/>
<evidence type="ECO:0000256" key="4">
    <source>
        <dbReference type="ARBA" id="ARBA00022692"/>
    </source>
</evidence>
<evidence type="ECO:0000256" key="3">
    <source>
        <dbReference type="ARBA" id="ARBA00022475"/>
    </source>
</evidence>
<dbReference type="InterPro" id="IPR020846">
    <property type="entry name" value="MFS_dom"/>
</dbReference>
<dbReference type="Proteomes" id="UP000515344">
    <property type="component" value="Chromosome"/>
</dbReference>
<dbReference type="AlphaFoldDB" id="A0A7G5XG09"/>
<accession>A0A7G5XG09</accession>
<protein>
    <submittedName>
        <fullName evidence="9">MFS transporter</fullName>
    </submittedName>
</protein>
<dbReference type="GO" id="GO:0005886">
    <property type="term" value="C:plasma membrane"/>
    <property type="evidence" value="ECO:0007669"/>
    <property type="project" value="UniProtKB-SubCell"/>
</dbReference>
<evidence type="ECO:0000256" key="7">
    <source>
        <dbReference type="SAM" id="Phobius"/>
    </source>
</evidence>
<evidence type="ECO:0000256" key="6">
    <source>
        <dbReference type="ARBA" id="ARBA00023136"/>
    </source>
</evidence>
<dbReference type="RefSeq" id="WP_182802674.1">
    <property type="nucleotide sequence ID" value="NZ_CP060007.1"/>
</dbReference>
<keyword evidence="6 7" id="KW-0472">Membrane</keyword>